<gene>
    <name evidence="4" type="ORF">AB433_07785</name>
</gene>
<dbReference type="GO" id="GO:0097176">
    <property type="term" value="P:epoxide metabolic process"/>
    <property type="evidence" value="ECO:0007669"/>
    <property type="project" value="TreeGrafter"/>
</dbReference>
<dbReference type="PANTHER" id="PTHR21661">
    <property type="entry name" value="EPOXIDE HYDROLASE 1-RELATED"/>
    <property type="match status" value="1"/>
</dbReference>
<dbReference type="GO" id="GO:0004301">
    <property type="term" value="F:epoxide hydrolase activity"/>
    <property type="evidence" value="ECO:0007669"/>
    <property type="project" value="TreeGrafter"/>
</dbReference>
<dbReference type="AlphaFoldDB" id="A0A0G3XEC4"/>
<keyword evidence="5" id="KW-1185">Reference proteome</keyword>
<dbReference type="EMBL" id="CP011770">
    <property type="protein sequence ID" value="AKM09905.1"/>
    <property type="molecule type" value="Genomic_DNA"/>
</dbReference>
<dbReference type="PRINTS" id="PR00412">
    <property type="entry name" value="EPOXHYDRLASE"/>
</dbReference>
<dbReference type="KEGG" id="cna:AB433_07785"/>
<dbReference type="InterPro" id="IPR000639">
    <property type="entry name" value="Epox_hydrolase-like"/>
</dbReference>
<dbReference type="PANTHER" id="PTHR21661:SF35">
    <property type="entry name" value="EPOXIDE HYDROLASE"/>
    <property type="match status" value="1"/>
</dbReference>
<dbReference type="PIRSF" id="PIRSF001112">
    <property type="entry name" value="Epoxide_hydrolase"/>
    <property type="match status" value="1"/>
</dbReference>
<organism evidence="4 5">
    <name type="scientific">Croceicoccus naphthovorans</name>
    <dbReference type="NCBI Taxonomy" id="1348774"/>
    <lineage>
        <taxon>Bacteria</taxon>
        <taxon>Pseudomonadati</taxon>
        <taxon>Pseudomonadota</taxon>
        <taxon>Alphaproteobacteria</taxon>
        <taxon>Sphingomonadales</taxon>
        <taxon>Erythrobacteraceae</taxon>
        <taxon>Croceicoccus</taxon>
    </lineage>
</organism>
<evidence type="ECO:0000256" key="2">
    <source>
        <dbReference type="ARBA" id="ARBA00022797"/>
    </source>
</evidence>
<proteinExistence type="inferred from homology"/>
<dbReference type="SMR" id="A0A0G3XEC4"/>
<dbReference type="OrthoDB" id="27092at2"/>
<keyword evidence="3 4" id="KW-0378">Hydrolase</keyword>
<dbReference type="STRING" id="1348774.AB433_07785"/>
<protein>
    <submittedName>
        <fullName evidence="4">Epoxide hydrolase</fullName>
    </submittedName>
</protein>
<dbReference type="InterPro" id="IPR016292">
    <property type="entry name" value="Epoxide_hydrolase"/>
</dbReference>
<evidence type="ECO:0000313" key="4">
    <source>
        <dbReference type="EMBL" id="AKM09905.1"/>
    </source>
</evidence>
<sequence>MTEAVVPFQIDVPQSELDDLHERLIRTRWPEAATVRDWGQGVPLNRMRSLCDYWANGYDWRRCESMLNGLGQYRTNVDGLGIHFLHVRSPEPDALPMIMTHGWPGSVLEFVKLIGPLTNPVAHGGDAKDAFHLVLPSLPGYGFSDKPAEQGWGPDRTAAAWATLMQRLGYDRWVAQGGDWGSVVTRVLGAKQAPGCLGIHLNLAFVPPTAEDMATLTQQEQAMLGKAKFYQDEGSGYAKEQSTRPQTLGYALNDSPVGLAAWVYEKLQEWTDNDGDVASILTVDEMLDNITLYWLTGTATSSARFYWENRVTPAGSEVVNMPTGITQFPGDILNASRRWVERSYANIIWWSEQTTGGHFAAWERPDIFAQEVRNSFRQLR</sequence>
<dbReference type="InterPro" id="IPR029058">
    <property type="entry name" value="AB_hydrolase_fold"/>
</dbReference>
<evidence type="ECO:0000256" key="1">
    <source>
        <dbReference type="ARBA" id="ARBA00010088"/>
    </source>
</evidence>
<dbReference type="Proteomes" id="UP000035287">
    <property type="component" value="Chromosome"/>
</dbReference>
<reference evidence="4 5" key="1">
    <citation type="submission" date="2015-06" db="EMBL/GenBank/DDBJ databases">
        <authorList>
            <person name="Zeng Y."/>
            <person name="Huang Y."/>
        </authorList>
    </citation>
    <scope>NUCLEOTIDE SEQUENCE [LARGE SCALE GENOMIC DNA]</scope>
    <source>
        <strain evidence="4 5">PQ-2</strain>
    </source>
</reference>
<dbReference type="PATRIC" id="fig|1348774.3.peg.1633"/>
<dbReference type="InterPro" id="IPR010497">
    <property type="entry name" value="Epoxide_hydro_N"/>
</dbReference>
<accession>A0A0G3XEC4</accession>
<keyword evidence="2" id="KW-0058">Aromatic hydrocarbons catabolism</keyword>
<dbReference type="RefSeq" id="WP_047820585.1">
    <property type="nucleotide sequence ID" value="NZ_CP011770.1"/>
</dbReference>
<name>A0A0G3XEC4_9SPHN</name>
<evidence type="ECO:0000256" key="3">
    <source>
        <dbReference type="ARBA" id="ARBA00022801"/>
    </source>
</evidence>
<evidence type="ECO:0000313" key="5">
    <source>
        <dbReference type="Proteomes" id="UP000035287"/>
    </source>
</evidence>
<comment type="similarity">
    <text evidence="1">Belongs to the peptidase S33 family.</text>
</comment>
<dbReference type="Gene3D" id="3.40.50.1820">
    <property type="entry name" value="alpha/beta hydrolase"/>
    <property type="match status" value="1"/>
</dbReference>
<dbReference type="SUPFAM" id="SSF53474">
    <property type="entry name" value="alpha/beta-Hydrolases"/>
    <property type="match status" value="1"/>
</dbReference>
<dbReference type="Pfam" id="PF06441">
    <property type="entry name" value="EHN"/>
    <property type="match status" value="1"/>
</dbReference>